<evidence type="ECO:0000256" key="1">
    <source>
        <dbReference type="SAM" id="Phobius"/>
    </source>
</evidence>
<name>A0A0A9CN54_ARUDO</name>
<accession>A0A0A9CN54</accession>
<evidence type="ECO:0000313" key="2">
    <source>
        <dbReference type="EMBL" id="JAD72942.1"/>
    </source>
</evidence>
<reference evidence="2" key="2">
    <citation type="journal article" date="2015" name="Data Brief">
        <title>Shoot transcriptome of the giant reed, Arundo donax.</title>
        <authorList>
            <person name="Barrero R.A."/>
            <person name="Guerrero F.D."/>
            <person name="Moolhuijzen P."/>
            <person name="Goolsby J.A."/>
            <person name="Tidwell J."/>
            <person name="Bellgard S.E."/>
            <person name="Bellgard M.I."/>
        </authorList>
    </citation>
    <scope>NUCLEOTIDE SEQUENCE</scope>
    <source>
        <tissue evidence="2">Shoot tissue taken approximately 20 cm above the soil surface</tissue>
    </source>
</reference>
<keyword evidence="1" id="KW-0812">Transmembrane</keyword>
<proteinExistence type="predicted"/>
<keyword evidence="1" id="KW-1133">Transmembrane helix</keyword>
<sequence>MITVVVYLFSIIGLKLLWFTLKLLLVCIYLGNLHD</sequence>
<protein>
    <submittedName>
        <fullName evidence="2">Uncharacterized protein</fullName>
    </submittedName>
</protein>
<dbReference type="EMBL" id="GBRH01224953">
    <property type="protein sequence ID" value="JAD72942.1"/>
    <property type="molecule type" value="Transcribed_RNA"/>
</dbReference>
<reference evidence="2" key="1">
    <citation type="submission" date="2014-09" db="EMBL/GenBank/DDBJ databases">
        <authorList>
            <person name="Magalhaes I.L.F."/>
            <person name="Oliveira U."/>
            <person name="Santos F.R."/>
            <person name="Vidigal T.H.D.A."/>
            <person name="Brescovit A.D."/>
            <person name="Santos A.J."/>
        </authorList>
    </citation>
    <scope>NUCLEOTIDE SEQUENCE</scope>
    <source>
        <tissue evidence="2">Shoot tissue taken approximately 20 cm above the soil surface</tissue>
    </source>
</reference>
<feature type="transmembrane region" description="Helical" evidence="1">
    <location>
        <begin position="6"/>
        <end position="30"/>
    </location>
</feature>
<dbReference type="AlphaFoldDB" id="A0A0A9CN54"/>
<keyword evidence="1" id="KW-0472">Membrane</keyword>
<organism evidence="2">
    <name type="scientific">Arundo donax</name>
    <name type="common">Giant reed</name>
    <name type="synonym">Donax arundinaceus</name>
    <dbReference type="NCBI Taxonomy" id="35708"/>
    <lineage>
        <taxon>Eukaryota</taxon>
        <taxon>Viridiplantae</taxon>
        <taxon>Streptophyta</taxon>
        <taxon>Embryophyta</taxon>
        <taxon>Tracheophyta</taxon>
        <taxon>Spermatophyta</taxon>
        <taxon>Magnoliopsida</taxon>
        <taxon>Liliopsida</taxon>
        <taxon>Poales</taxon>
        <taxon>Poaceae</taxon>
        <taxon>PACMAD clade</taxon>
        <taxon>Arundinoideae</taxon>
        <taxon>Arundineae</taxon>
        <taxon>Arundo</taxon>
    </lineage>
</organism>